<dbReference type="Proteomes" id="UP000327157">
    <property type="component" value="Chromosome 6"/>
</dbReference>
<evidence type="ECO:0000313" key="1">
    <source>
        <dbReference type="EMBL" id="KAB2633206.1"/>
    </source>
</evidence>
<protein>
    <submittedName>
        <fullName evidence="1">Uncharacterized protein</fullName>
    </submittedName>
</protein>
<dbReference type="AlphaFoldDB" id="A0A5N5HZ56"/>
<organism evidence="1 2">
    <name type="scientific">Pyrus ussuriensis x Pyrus communis</name>
    <dbReference type="NCBI Taxonomy" id="2448454"/>
    <lineage>
        <taxon>Eukaryota</taxon>
        <taxon>Viridiplantae</taxon>
        <taxon>Streptophyta</taxon>
        <taxon>Embryophyta</taxon>
        <taxon>Tracheophyta</taxon>
        <taxon>Spermatophyta</taxon>
        <taxon>Magnoliopsida</taxon>
        <taxon>eudicotyledons</taxon>
        <taxon>Gunneridae</taxon>
        <taxon>Pentapetalae</taxon>
        <taxon>rosids</taxon>
        <taxon>fabids</taxon>
        <taxon>Rosales</taxon>
        <taxon>Rosaceae</taxon>
        <taxon>Amygdaloideae</taxon>
        <taxon>Maleae</taxon>
        <taxon>Pyrus</taxon>
    </lineage>
</organism>
<evidence type="ECO:0000313" key="2">
    <source>
        <dbReference type="Proteomes" id="UP000327157"/>
    </source>
</evidence>
<reference evidence="2" key="2">
    <citation type="submission" date="2019-10" db="EMBL/GenBank/DDBJ databases">
        <title>A de novo genome assembly of a pear dwarfing rootstock.</title>
        <authorList>
            <person name="Wang F."/>
            <person name="Wang J."/>
            <person name="Li S."/>
            <person name="Zhang Y."/>
            <person name="Fang M."/>
            <person name="Ma L."/>
            <person name="Zhao Y."/>
            <person name="Jiang S."/>
        </authorList>
    </citation>
    <scope>NUCLEOTIDE SEQUENCE [LARGE SCALE GENOMIC DNA]</scope>
</reference>
<reference evidence="1 2" key="1">
    <citation type="submission" date="2019-09" db="EMBL/GenBank/DDBJ databases">
        <authorList>
            <person name="Ou C."/>
        </authorList>
    </citation>
    <scope>NUCLEOTIDE SEQUENCE [LARGE SCALE GENOMIC DNA]</scope>
    <source>
        <strain evidence="1">S2</strain>
        <tissue evidence="1">Leaf</tissue>
    </source>
</reference>
<gene>
    <name evidence="1" type="ORF">D8674_029453</name>
</gene>
<dbReference type="EMBL" id="SMOL01000120">
    <property type="protein sequence ID" value="KAB2633206.1"/>
    <property type="molecule type" value="Genomic_DNA"/>
</dbReference>
<sequence>MKRRKVIQLAQAIYFKFCKWCARYVSARETMQVALYSGLGFEFGVVGGSDPPASVRFRGGDTLPLLVCGCTTLSGLTTALPWQSRFGGNNTVVDQSGGDTILVNQI</sequence>
<reference evidence="1 2" key="3">
    <citation type="submission" date="2019-11" db="EMBL/GenBank/DDBJ databases">
        <title>A de novo genome assembly of a pear dwarfing rootstock.</title>
        <authorList>
            <person name="Wang F."/>
            <person name="Wang J."/>
            <person name="Li S."/>
            <person name="Zhang Y."/>
            <person name="Fang M."/>
            <person name="Ma L."/>
            <person name="Zhao Y."/>
            <person name="Jiang S."/>
        </authorList>
    </citation>
    <scope>NUCLEOTIDE SEQUENCE [LARGE SCALE GENOMIC DNA]</scope>
    <source>
        <strain evidence="1">S2</strain>
        <tissue evidence="1">Leaf</tissue>
    </source>
</reference>
<proteinExistence type="predicted"/>
<accession>A0A5N5HZ56</accession>
<keyword evidence="2" id="KW-1185">Reference proteome</keyword>
<name>A0A5N5HZ56_9ROSA</name>
<comment type="caution">
    <text evidence="1">The sequence shown here is derived from an EMBL/GenBank/DDBJ whole genome shotgun (WGS) entry which is preliminary data.</text>
</comment>